<reference evidence="1" key="1">
    <citation type="submission" date="2023-01" db="EMBL/GenBank/DDBJ databases">
        <authorList>
            <person name="Van Ghelder C."/>
            <person name="Rancurel C."/>
        </authorList>
    </citation>
    <scope>NUCLEOTIDE SEQUENCE</scope>
    <source>
        <strain evidence="1">CNCM I-4278</strain>
    </source>
</reference>
<evidence type="ECO:0000313" key="1">
    <source>
        <dbReference type="EMBL" id="CAI6254096.1"/>
    </source>
</evidence>
<accession>A0A9W4U2M2</accession>
<dbReference type="Proteomes" id="UP001152607">
    <property type="component" value="Unassembled WGS sequence"/>
</dbReference>
<comment type="caution">
    <text evidence="1">The sequence shown here is derived from an EMBL/GenBank/DDBJ whole genome shotgun (WGS) entry which is preliminary data.</text>
</comment>
<proteinExistence type="predicted"/>
<dbReference type="EMBL" id="CAOQHR010000001">
    <property type="protein sequence ID" value="CAI6254096.1"/>
    <property type="molecule type" value="Genomic_DNA"/>
</dbReference>
<protein>
    <submittedName>
        <fullName evidence="1">Uncharacterized protein</fullName>
    </submittedName>
</protein>
<organism evidence="1 2">
    <name type="scientific">Periconia digitata</name>
    <dbReference type="NCBI Taxonomy" id="1303443"/>
    <lineage>
        <taxon>Eukaryota</taxon>
        <taxon>Fungi</taxon>
        <taxon>Dikarya</taxon>
        <taxon>Ascomycota</taxon>
        <taxon>Pezizomycotina</taxon>
        <taxon>Dothideomycetes</taxon>
        <taxon>Pleosporomycetidae</taxon>
        <taxon>Pleosporales</taxon>
        <taxon>Massarineae</taxon>
        <taxon>Periconiaceae</taxon>
        <taxon>Periconia</taxon>
    </lineage>
</organism>
<name>A0A9W4U2M2_9PLEO</name>
<keyword evidence="2" id="KW-1185">Reference proteome</keyword>
<gene>
    <name evidence="1" type="ORF">PDIGIT_LOCUS1086</name>
</gene>
<dbReference type="AlphaFoldDB" id="A0A9W4U2M2"/>
<evidence type="ECO:0000313" key="2">
    <source>
        <dbReference type="Proteomes" id="UP001152607"/>
    </source>
</evidence>
<sequence>MTRLGLEVFANHRGSDARVVEGIINAKHRSAILSLWKDIHDMAGR</sequence>